<gene>
    <name evidence="1" type="ORF">ACA1_019760</name>
</gene>
<dbReference type="KEGG" id="acan:ACA1_019760"/>
<dbReference type="AlphaFoldDB" id="L8GQN4"/>
<dbReference type="PANTHER" id="PTHR14165">
    <property type="entry name" value="MAJOR VAULT PROTEIN"/>
    <property type="match status" value="1"/>
</dbReference>
<reference evidence="1 2" key="1">
    <citation type="journal article" date="2013" name="Genome Biol.">
        <title>Genome of Acanthamoeba castellanii highlights extensive lateral gene transfer and early evolution of tyrosine kinase signaling.</title>
        <authorList>
            <person name="Clarke M."/>
            <person name="Lohan A.J."/>
            <person name="Liu B."/>
            <person name="Lagkouvardos I."/>
            <person name="Roy S."/>
            <person name="Zafar N."/>
            <person name="Bertelli C."/>
            <person name="Schilde C."/>
            <person name="Kianianmomeni A."/>
            <person name="Burglin T.R."/>
            <person name="Frech C."/>
            <person name="Turcotte B."/>
            <person name="Kopec K.O."/>
            <person name="Synnott J.M."/>
            <person name="Choo C."/>
            <person name="Paponov I."/>
            <person name="Finkler A."/>
            <person name="Soon Heng Tan C."/>
            <person name="Hutchins A.P."/>
            <person name="Weinmeier T."/>
            <person name="Rattei T."/>
            <person name="Chu J.S."/>
            <person name="Gimenez G."/>
            <person name="Irimia M."/>
            <person name="Rigden D.J."/>
            <person name="Fitzpatrick D.A."/>
            <person name="Lorenzo-Morales J."/>
            <person name="Bateman A."/>
            <person name="Chiu C.H."/>
            <person name="Tang P."/>
            <person name="Hegemann P."/>
            <person name="Fromm H."/>
            <person name="Raoult D."/>
            <person name="Greub G."/>
            <person name="Miranda-Saavedra D."/>
            <person name="Chen N."/>
            <person name="Nash P."/>
            <person name="Ginger M.L."/>
            <person name="Horn M."/>
            <person name="Schaap P."/>
            <person name="Caler L."/>
            <person name="Loftus B."/>
        </authorList>
    </citation>
    <scope>NUCLEOTIDE SEQUENCE [LARGE SCALE GENOMIC DNA]</scope>
    <source>
        <strain evidence="1 2">Neff</strain>
    </source>
</reference>
<proteinExistence type="predicted"/>
<dbReference type="OMA" id="MILRMTA"/>
<dbReference type="STRING" id="1257118.L8GQN4"/>
<evidence type="ECO:0000313" key="2">
    <source>
        <dbReference type="Proteomes" id="UP000011083"/>
    </source>
</evidence>
<dbReference type="VEuPathDB" id="AmoebaDB:ACA1_019760"/>
<dbReference type="GeneID" id="14915573"/>
<dbReference type="Proteomes" id="UP000011083">
    <property type="component" value="Unassembled WGS sequence"/>
</dbReference>
<dbReference type="GO" id="GO:0005634">
    <property type="term" value="C:nucleus"/>
    <property type="evidence" value="ECO:0007669"/>
    <property type="project" value="TreeGrafter"/>
</dbReference>
<dbReference type="OrthoDB" id="6125719at2759"/>
<sequence length="78" mass="8167">MAELEVNKARELAAIESKKFSEIVDAIGADTIASIAQAGPEMQAKLLQGLGLKSLMITDGSSPINLFNTASGLIAQHQ</sequence>
<dbReference type="Gene3D" id="6.20.380.10">
    <property type="match status" value="1"/>
</dbReference>
<accession>L8GQN4</accession>
<protein>
    <submittedName>
        <fullName evidence="1">Major vault protein</fullName>
    </submittedName>
</protein>
<dbReference type="EMBL" id="KB008039">
    <property type="protein sequence ID" value="ELR14963.1"/>
    <property type="molecule type" value="Genomic_DNA"/>
</dbReference>
<dbReference type="RefSeq" id="XP_004336976.1">
    <property type="nucleotide sequence ID" value="XM_004336928.1"/>
</dbReference>
<dbReference type="InterPro" id="IPR039059">
    <property type="entry name" value="MVP"/>
</dbReference>
<dbReference type="GO" id="GO:0005737">
    <property type="term" value="C:cytoplasm"/>
    <property type="evidence" value="ECO:0007669"/>
    <property type="project" value="TreeGrafter"/>
</dbReference>
<evidence type="ECO:0000313" key="1">
    <source>
        <dbReference type="EMBL" id="ELR14963.1"/>
    </source>
</evidence>
<name>L8GQN4_ACACF</name>
<dbReference type="PANTHER" id="PTHR14165:SF3">
    <property type="entry name" value="MAJOR VAULT PROTEIN"/>
    <property type="match status" value="1"/>
</dbReference>
<keyword evidence="2" id="KW-1185">Reference proteome</keyword>
<organism evidence="1 2">
    <name type="scientific">Acanthamoeba castellanii (strain ATCC 30010 / Neff)</name>
    <dbReference type="NCBI Taxonomy" id="1257118"/>
    <lineage>
        <taxon>Eukaryota</taxon>
        <taxon>Amoebozoa</taxon>
        <taxon>Discosea</taxon>
        <taxon>Longamoebia</taxon>
        <taxon>Centramoebida</taxon>
        <taxon>Acanthamoebidae</taxon>
        <taxon>Acanthamoeba</taxon>
    </lineage>
</organism>